<dbReference type="InterPro" id="IPR004046">
    <property type="entry name" value="GST_C"/>
</dbReference>
<dbReference type="SFLD" id="SFLDS00019">
    <property type="entry name" value="Glutathione_Transferase_(cytos"/>
    <property type="match status" value="1"/>
</dbReference>
<name>A0A2P6NUH7_9EUKA</name>
<accession>A0A2P6NUH7</accession>
<evidence type="ECO:0000256" key="1">
    <source>
        <dbReference type="ARBA" id="ARBA00007409"/>
    </source>
</evidence>
<dbReference type="InterPro" id="IPR001611">
    <property type="entry name" value="Leu-rich_rpt"/>
</dbReference>
<gene>
    <name evidence="5" type="ORF">PROFUN_04597</name>
</gene>
<evidence type="ECO:0008006" key="7">
    <source>
        <dbReference type="Google" id="ProtNLM"/>
    </source>
</evidence>
<dbReference type="InterPro" id="IPR032675">
    <property type="entry name" value="LRR_dom_sf"/>
</dbReference>
<dbReference type="STRING" id="1890364.A0A2P6NUH7"/>
<dbReference type="PROSITE" id="PS51450">
    <property type="entry name" value="LRR"/>
    <property type="match status" value="1"/>
</dbReference>
<evidence type="ECO:0000256" key="2">
    <source>
        <dbReference type="SAM" id="MobiDB-lite"/>
    </source>
</evidence>
<feature type="domain" description="GST C-terminal" evidence="4">
    <location>
        <begin position="564"/>
        <end position="692"/>
    </location>
</feature>
<dbReference type="InterPro" id="IPR004045">
    <property type="entry name" value="Glutathione_S-Trfase_N"/>
</dbReference>
<dbReference type="InterPro" id="IPR036249">
    <property type="entry name" value="Thioredoxin-like_sf"/>
</dbReference>
<dbReference type="Gene3D" id="1.20.1050.130">
    <property type="match status" value="1"/>
</dbReference>
<protein>
    <recommendedName>
        <fullName evidence="7">Glutathione S-transferase</fullName>
    </recommendedName>
</protein>
<dbReference type="Proteomes" id="UP000241769">
    <property type="component" value="Unassembled WGS sequence"/>
</dbReference>
<keyword evidence="6" id="KW-1185">Reference proteome</keyword>
<dbReference type="AlphaFoldDB" id="A0A2P6NUH7"/>
<dbReference type="InterPro" id="IPR040079">
    <property type="entry name" value="Glutathione_S-Trfase"/>
</dbReference>
<dbReference type="EMBL" id="MDYQ01000019">
    <property type="protein sequence ID" value="PRP87570.1"/>
    <property type="molecule type" value="Genomic_DNA"/>
</dbReference>
<dbReference type="CDD" id="cd03048">
    <property type="entry name" value="GST_N_Ure2p_like"/>
    <property type="match status" value="1"/>
</dbReference>
<feature type="domain" description="GST N-terminal" evidence="3">
    <location>
        <begin position="477"/>
        <end position="558"/>
    </location>
</feature>
<evidence type="ECO:0000313" key="6">
    <source>
        <dbReference type="Proteomes" id="UP000241769"/>
    </source>
</evidence>
<dbReference type="SUPFAM" id="SSF52833">
    <property type="entry name" value="Thioredoxin-like"/>
    <property type="match status" value="1"/>
</dbReference>
<dbReference type="InterPro" id="IPR010987">
    <property type="entry name" value="Glutathione-S-Trfase_C-like"/>
</dbReference>
<dbReference type="InterPro" id="IPR036282">
    <property type="entry name" value="Glutathione-S-Trfase_C_sf"/>
</dbReference>
<proteinExistence type="inferred from homology"/>
<evidence type="ECO:0000259" key="4">
    <source>
        <dbReference type="PROSITE" id="PS50405"/>
    </source>
</evidence>
<reference evidence="5 6" key="1">
    <citation type="journal article" date="2018" name="Genome Biol. Evol.">
        <title>Multiple Roots of Fruiting Body Formation in Amoebozoa.</title>
        <authorList>
            <person name="Hillmann F."/>
            <person name="Forbes G."/>
            <person name="Novohradska S."/>
            <person name="Ferling I."/>
            <person name="Riege K."/>
            <person name="Groth M."/>
            <person name="Westermann M."/>
            <person name="Marz M."/>
            <person name="Spaller T."/>
            <person name="Winckler T."/>
            <person name="Schaap P."/>
            <person name="Glockner G."/>
        </authorList>
    </citation>
    <scope>NUCLEOTIDE SEQUENCE [LARGE SCALE GENOMIC DNA]</scope>
    <source>
        <strain evidence="5 6">Jena</strain>
    </source>
</reference>
<evidence type="ECO:0000313" key="5">
    <source>
        <dbReference type="EMBL" id="PRP87570.1"/>
    </source>
</evidence>
<dbReference type="PANTHER" id="PTHR44051:SF3">
    <property type="entry name" value="TRANSCRIPTIONAL REGULATOR URE2"/>
    <property type="match status" value="1"/>
</dbReference>
<feature type="region of interest" description="Disordered" evidence="2">
    <location>
        <begin position="331"/>
        <end position="364"/>
    </location>
</feature>
<evidence type="ECO:0000259" key="3">
    <source>
        <dbReference type="PROSITE" id="PS50404"/>
    </source>
</evidence>
<dbReference type="SUPFAM" id="SSF47616">
    <property type="entry name" value="GST C-terminal domain-like"/>
    <property type="match status" value="1"/>
</dbReference>
<organism evidence="5 6">
    <name type="scientific">Planoprotostelium fungivorum</name>
    <dbReference type="NCBI Taxonomy" id="1890364"/>
    <lineage>
        <taxon>Eukaryota</taxon>
        <taxon>Amoebozoa</taxon>
        <taxon>Evosea</taxon>
        <taxon>Variosea</taxon>
        <taxon>Cavosteliida</taxon>
        <taxon>Cavosteliaceae</taxon>
        <taxon>Planoprotostelium</taxon>
    </lineage>
</organism>
<feature type="compositionally biased region" description="Basic and acidic residues" evidence="2">
    <location>
        <begin position="331"/>
        <end position="359"/>
    </location>
</feature>
<dbReference type="InParanoid" id="A0A2P6NUH7"/>
<sequence>MSSLSSAAPRLSSLWVFELLKNTLGIRPVNGKTRVQSKNLEDDDESITGLRDDDSIPIEMNRNKLYDHFRTLQLINMKIDAIDKDMRRFRHLSVLSISVNYLEIIDNLPDSVQVLNAFGNRIIDVRSCKFPPNLIHLGLGYNDLTDIDGLKEDNLLSLDLSYNRMSDLSSCLETLKKMPNIKQLMLTGNPFCILREYRTLVIDALPQLTVLDEVTITKEERNSSRPKYQAPVIHVQIAHLTDADSLPSVIKEAFLSYPVSKFYHLDLLYTDAYQDLRMKSELFAHWKPSPHNIDLFCEIPIHQFDSKLIDSLRDVRIVLWETKLKEPLKQPEVKKKERNVTTPNTKEKLAMQDKKKAAEKPTLSASQRLREEHFPIRRSISQNKISDDLKAAAASEEATEAPEIVAVASVDLSAFLSGTTIFENTVQFQFREDVEGILDETPTSLGAHVKAGGAPYSRCFNGAMVTQLNRCIIEHMADITLYSHVFGPNPWKVVSLLKELNLSYESIFVDIYNKTPDFLTKTLNGRVPVIVDHKRNDKTLWESVAILLYLQHHYDKENRLWFTNEDEIADANQWLLFQASGIGPYFGQKGWFSNYHSEKIPSAIERYEKEIHRVLAVIEKHLEGKQYFVGNKYSIVDINNYVWLASVPWLLDDFQTAFQKYPNTGAYVKRLEEHKGIKEANAEKAALAKQDK</sequence>
<dbReference type="SUPFAM" id="SSF52058">
    <property type="entry name" value="L domain-like"/>
    <property type="match status" value="1"/>
</dbReference>
<dbReference type="SFLD" id="SFLDG01151">
    <property type="entry name" value="Main.2:_Nu-like"/>
    <property type="match status" value="1"/>
</dbReference>
<dbReference type="Gene3D" id="3.80.10.10">
    <property type="entry name" value="Ribonuclease Inhibitor"/>
    <property type="match status" value="1"/>
</dbReference>
<dbReference type="SFLD" id="SFLDG00358">
    <property type="entry name" value="Main_(cytGST)"/>
    <property type="match status" value="1"/>
</dbReference>
<dbReference type="PANTHER" id="PTHR44051">
    <property type="entry name" value="GLUTATHIONE S-TRANSFERASE-RELATED"/>
    <property type="match status" value="1"/>
</dbReference>
<dbReference type="PROSITE" id="PS50405">
    <property type="entry name" value="GST_CTER"/>
    <property type="match status" value="1"/>
</dbReference>
<dbReference type="OrthoDB" id="422574at2759"/>
<comment type="similarity">
    <text evidence="1">Belongs to the GST superfamily.</text>
</comment>
<dbReference type="Pfam" id="PF00043">
    <property type="entry name" value="GST_C"/>
    <property type="match status" value="1"/>
</dbReference>
<dbReference type="PROSITE" id="PS50404">
    <property type="entry name" value="GST_NTER"/>
    <property type="match status" value="1"/>
</dbReference>
<comment type="caution">
    <text evidence="5">The sequence shown here is derived from an EMBL/GenBank/DDBJ whole genome shotgun (WGS) entry which is preliminary data.</text>
</comment>
<dbReference type="Pfam" id="PF02798">
    <property type="entry name" value="GST_N"/>
    <property type="match status" value="1"/>
</dbReference>